<protein>
    <submittedName>
        <fullName evidence="1">Uncharacterized protein</fullName>
    </submittedName>
</protein>
<evidence type="ECO:0000313" key="2">
    <source>
        <dbReference type="Proteomes" id="UP001062846"/>
    </source>
</evidence>
<dbReference type="Proteomes" id="UP001062846">
    <property type="component" value="Chromosome 11"/>
</dbReference>
<reference evidence="1" key="1">
    <citation type="submission" date="2022-02" db="EMBL/GenBank/DDBJ databases">
        <title>Plant Genome Project.</title>
        <authorList>
            <person name="Zhang R.-G."/>
        </authorList>
    </citation>
    <scope>NUCLEOTIDE SEQUENCE</scope>
    <source>
        <strain evidence="1">AT1</strain>
    </source>
</reference>
<proteinExistence type="predicted"/>
<keyword evidence="2" id="KW-1185">Reference proteome</keyword>
<dbReference type="EMBL" id="CM046398">
    <property type="protein sequence ID" value="KAI8531060.1"/>
    <property type="molecule type" value="Genomic_DNA"/>
</dbReference>
<evidence type="ECO:0000313" key="1">
    <source>
        <dbReference type="EMBL" id="KAI8531060.1"/>
    </source>
</evidence>
<organism evidence="1 2">
    <name type="scientific">Rhododendron molle</name>
    <name type="common">Chinese azalea</name>
    <name type="synonym">Azalea mollis</name>
    <dbReference type="NCBI Taxonomy" id="49168"/>
    <lineage>
        <taxon>Eukaryota</taxon>
        <taxon>Viridiplantae</taxon>
        <taxon>Streptophyta</taxon>
        <taxon>Embryophyta</taxon>
        <taxon>Tracheophyta</taxon>
        <taxon>Spermatophyta</taxon>
        <taxon>Magnoliopsida</taxon>
        <taxon>eudicotyledons</taxon>
        <taxon>Gunneridae</taxon>
        <taxon>Pentapetalae</taxon>
        <taxon>asterids</taxon>
        <taxon>Ericales</taxon>
        <taxon>Ericaceae</taxon>
        <taxon>Ericoideae</taxon>
        <taxon>Rhodoreae</taxon>
        <taxon>Rhododendron</taxon>
    </lineage>
</organism>
<gene>
    <name evidence="1" type="ORF">RHMOL_Rhmol11G0108100</name>
</gene>
<comment type="caution">
    <text evidence="1">The sequence shown here is derived from an EMBL/GenBank/DDBJ whole genome shotgun (WGS) entry which is preliminary data.</text>
</comment>
<accession>A0ACC0LQW8</accession>
<name>A0ACC0LQW8_RHOML</name>
<sequence length="85" mass="9293">MKGCRKLFVDPPQPEQFDAPMPWIGVYIAAASLVCSVAMAGDVINGIRQKKLWFPCKFFTMSAASLTVLAVATKLPVDLTTVMCR</sequence>